<dbReference type="Proteomes" id="UP000327157">
    <property type="component" value="Chromosome 9"/>
</dbReference>
<evidence type="ECO:0000313" key="3">
    <source>
        <dbReference type="EMBL" id="KAB2613060.1"/>
    </source>
</evidence>
<dbReference type="InterPro" id="IPR011992">
    <property type="entry name" value="EF-hand-dom_pair"/>
</dbReference>
<reference evidence="3 4" key="3">
    <citation type="submission" date="2019-11" db="EMBL/GenBank/DDBJ databases">
        <title>A de novo genome assembly of a pear dwarfing rootstock.</title>
        <authorList>
            <person name="Wang F."/>
            <person name="Wang J."/>
            <person name="Li S."/>
            <person name="Zhang Y."/>
            <person name="Fang M."/>
            <person name="Ma L."/>
            <person name="Zhao Y."/>
            <person name="Jiang S."/>
        </authorList>
    </citation>
    <scope>NUCLEOTIDE SEQUENCE [LARGE SCALE GENOMIC DNA]</scope>
    <source>
        <strain evidence="3">S2</strain>
        <tissue evidence="3">Leaf</tissue>
    </source>
</reference>
<dbReference type="SUPFAM" id="SSF47473">
    <property type="entry name" value="EF-hand"/>
    <property type="match status" value="1"/>
</dbReference>
<sequence>MNKLKKVALKVIAENLFEEEIIGLKEMFKSMDTDNSGTITYEELKAGLPKLGTKLSGSEVRQLMEAVISSVFLLLLQHELHDSNVSFMPGS</sequence>
<comment type="caution">
    <text evidence="3">The sequence shown here is derived from an EMBL/GenBank/DDBJ whole genome shotgun (WGS) entry which is preliminary data.</text>
</comment>
<dbReference type="EMBL" id="SMOL01000458">
    <property type="protein sequence ID" value="KAB2613060.1"/>
    <property type="molecule type" value="Genomic_DNA"/>
</dbReference>
<dbReference type="CDD" id="cd00051">
    <property type="entry name" value="EFh"/>
    <property type="match status" value="1"/>
</dbReference>
<dbReference type="OrthoDB" id="1734070at2759"/>
<gene>
    <name evidence="3" type="ORF">D8674_035376</name>
</gene>
<keyword evidence="4" id="KW-1185">Reference proteome</keyword>
<dbReference type="InterPro" id="IPR018247">
    <property type="entry name" value="EF_Hand_1_Ca_BS"/>
</dbReference>
<dbReference type="InterPro" id="IPR002048">
    <property type="entry name" value="EF_hand_dom"/>
</dbReference>
<keyword evidence="1" id="KW-0106">Calcium</keyword>
<dbReference type="SMART" id="SM00054">
    <property type="entry name" value="EFh"/>
    <property type="match status" value="1"/>
</dbReference>
<dbReference type="GO" id="GO:0005509">
    <property type="term" value="F:calcium ion binding"/>
    <property type="evidence" value="ECO:0007669"/>
    <property type="project" value="InterPro"/>
</dbReference>
<proteinExistence type="predicted"/>
<reference evidence="3 4" key="1">
    <citation type="submission" date="2019-09" db="EMBL/GenBank/DDBJ databases">
        <authorList>
            <person name="Ou C."/>
        </authorList>
    </citation>
    <scope>NUCLEOTIDE SEQUENCE [LARGE SCALE GENOMIC DNA]</scope>
    <source>
        <strain evidence="3">S2</strain>
        <tissue evidence="3">Leaf</tissue>
    </source>
</reference>
<evidence type="ECO:0000313" key="4">
    <source>
        <dbReference type="Proteomes" id="UP000327157"/>
    </source>
</evidence>
<name>A0A5N5GIB0_9ROSA</name>
<dbReference type="PROSITE" id="PS00018">
    <property type="entry name" value="EF_HAND_1"/>
    <property type="match status" value="1"/>
</dbReference>
<accession>A0A5N5GIB0</accession>
<dbReference type="Gene3D" id="1.10.238.10">
    <property type="entry name" value="EF-hand"/>
    <property type="match status" value="1"/>
</dbReference>
<protein>
    <recommendedName>
        <fullName evidence="2">EF-hand domain-containing protein</fullName>
    </recommendedName>
</protein>
<organism evidence="3 4">
    <name type="scientific">Pyrus ussuriensis x Pyrus communis</name>
    <dbReference type="NCBI Taxonomy" id="2448454"/>
    <lineage>
        <taxon>Eukaryota</taxon>
        <taxon>Viridiplantae</taxon>
        <taxon>Streptophyta</taxon>
        <taxon>Embryophyta</taxon>
        <taxon>Tracheophyta</taxon>
        <taxon>Spermatophyta</taxon>
        <taxon>Magnoliopsida</taxon>
        <taxon>eudicotyledons</taxon>
        <taxon>Gunneridae</taxon>
        <taxon>Pentapetalae</taxon>
        <taxon>rosids</taxon>
        <taxon>fabids</taxon>
        <taxon>Rosales</taxon>
        <taxon>Rosaceae</taxon>
        <taxon>Amygdaloideae</taxon>
        <taxon>Maleae</taxon>
        <taxon>Pyrus</taxon>
    </lineage>
</organism>
<evidence type="ECO:0000256" key="1">
    <source>
        <dbReference type="ARBA" id="ARBA00022837"/>
    </source>
</evidence>
<feature type="domain" description="EF-hand" evidence="2">
    <location>
        <begin position="19"/>
        <end position="54"/>
    </location>
</feature>
<dbReference type="AlphaFoldDB" id="A0A5N5GIB0"/>
<dbReference type="Pfam" id="PF00036">
    <property type="entry name" value="EF-hand_1"/>
    <property type="match status" value="1"/>
</dbReference>
<dbReference type="PROSITE" id="PS50222">
    <property type="entry name" value="EF_HAND_2"/>
    <property type="match status" value="1"/>
</dbReference>
<evidence type="ECO:0000259" key="2">
    <source>
        <dbReference type="PROSITE" id="PS50222"/>
    </source>
</evidence>
<reference evidence="4" key="2">
    <citation type="submission" date="2019-10" db="EMBL/GenBank/DDBJ databases">
        <title>A de novo genome assembly of a pear dwarfing rootstock.</title>
        <authorList>
            <person name="Wang F."/>
            <person name="Wang J."/>
            <person name="Li S."/>
            <person name="Zhang Y."/>
            <person name="Fang M."/>
            <person name="Ma L."/>
            <person name="Zhao Y."/>
            <person name="Jiang S."/>
        </authorList>
    </citation>
    <scope>NUCLEOTIDE SEQUENCE [LARGE SCALE GENOMIC DNA]</scope>
</reference>